<dbReference type="PANTHER" id="PTHR36397">
    <property type="entry name" value="OSJNBA0081L15.1 PROTEIN"/>
    <property type="match status" value="1"/>
</dbReference>
<dbReference type="AlphaFoldDB" id="A0A8S9LF54"/>
<name>A0A8S9LF54_BRACR</name>
<organism evidence="1">
    <name type="scientific">Brassica cretica</name>
    <name type="common">Mustard</name>
    <dbReference type="NCBI Taxonomy" id="69181"/>
    <lineage>
        <taxon>Eukaryota</taxon>
        <taxon>Viridiplantae</taxon>
        <taxon>Streptophyta</taxon>
        <taxon>Embryophyta</taxon>
        <taxon>Tracheophyta</taxon>
        <taxon>Spermatophyta</taxon>
        <taxon>Magnoliopsida</taxon>
        <taxon>eudicotyledons</taxon>
        <taxon>Gunneridae</taxon>
        <taxon>Pentapetalae</taxon>
        <taxon>rosids</taxon>
        <taxon>malvids</taxon>
        <taxon>Brassicales</taxon>
        <taxon>Brassicaceae</taxon>
        <taxon>Brassiceae</taxon>
        <taxon>Brassica</taxon>
    </lineage>
</organism>
<dbReference type="EMBL" id="QGKY02000094">
    <property type="protein sequence ID" value="KAF2603986.1"/>
    <property type="molecule type" value="Genomic_DNA"/>
</dbReference>
<accession>A0A8S9LF54</accession>
<protein>
    <submittedName>
        <fullName evidence="1">Uncharacterized protein</fullName>
    </submittedName>
</protein>
<reference evidence="1" key="1">
    <citation type="submission" date="2019-12" db="EMBL/GenBank/DDBJ databases">
        <title>Genome sequencing and annotation of Brassica cretica.</title>
        <authorList>
            <person name="Studholme D.J."/>
            <person name="Sarris P.F."/>
        </authorList>
    </citation>
    <scope>NUCLEOTIDE SEQUENCE</scope>
    <source>
        <strain evidence="1">PFS-102/07</strain>
        <tissue evidence="1">Leaf</tissue>
    </source>
</reference>
<evidence type="ECO:0000313" key="1">
    <source>
        <dbReference type="EMBL" id="KAF2603986.1"/>
    </source>
</evidence>
<sequence length="51" mass="6023">MIEGQTYTISAVTHRYQLRKGKYEPSERRLDVLSAARYVLNLYFDNLLQNS</sequence>
<gene>
    <name evidence="1" type="ORF">F2Q70_00027386</name>
</gene>
<proteinExistence type="predicted"/>
<comment type="caution">
    <text evidence="1">The sequence shown here is derived from an EMBL/GenBank/DDBJ whole genome shotgun (WGS) entry which is preliminary data.</text>
</comment>
<dbReference type="PANTHER" id="PTHR36397:SF1">
    <property type="entry name" value="OS04G0482900 PROTEIN"/>
    <property type="match status" value="1"/>
</dbReference>